<feature type="non-terminal residue" evidence="3">
    <location>
        <position position="1"/>
    </location>
</feature>
<evidence type="ECO:0000313" key="3">
    <source>
        <dbReference type="EMBL" id="KKK73430.1"/>
    </source>
</evidence>
<feature type="domain" description="DUF6378" evidence="2">
    <location>
        <begin position="16"/>
        <end position="95"/>
    </location>
</feature>
<dbReference type="EMBL" id="LAZR01056790">
    <property type="protein sequence ID" value="KKK73430.1"/>
    <property type="molecule type" value="Genomic_DNA"/>
</dbReference>
<evidence type="ECO:0000259" key="2">
    <source>
        <dbReference type="Pfam" id="PF19905"/>
    </source>
</evidence>
<gene>
    <name evidence="3" type="ORF">LCGC14_2893940</name>
</gene>
<protein>
    <recommendedName>
        <fullName evidence="2">DUF6378 domain-containing protein</fullName>
    </recommendedName>
</protein>
<feature type="region of interest" description="Disordered" evidence="1">
    <location>
        <begin position="19"/>
        <end position="38"/>
    </location>
</feature>
<evidence type="ECO:0000256" key="1">
    <source>
        <dbReference type="SAM" id="MobiDB-lite"/>
    </source>
</evidence>
<reference evidence="3" key="1">
    <citation type="journal article" date="2015" name="Nature">
        <title>Complex archaea that bridge the gap between prokaryotes and eukaryotes.</title>
        <authorList>
            <person name="Spang A."/>
            <person name="Saw J.H."/>
            <person name="Jorgensen S.L."/>
            <person name="Zaremba-Niedzwiedzka K."/>
            <person name="Martijn J."/>
            <person name="Lind A.E."/>
            <person name="van Eijk R."/>
            <person name="Schleper C."/>
            <person name="Guy L."/>
            <person name="Ettema T.J."/>
        </authorList>
    </citation>
    <scope>NUCLEOTIDE SEQUENCE</scope>
</reference>
<proteinExistence type="predicted"/>
<name>A0A0F8YI80_9ZZZZ</name>
<dbReference type="Pfam" id="PF19905">
    <property type="entry name" value="DUF6378"/>
    <property type="match status" value="1"/>
</dbReference>
<dbReference type="InterPro" id="IPR045958">
    <property type="entry name" value="DUF6378"/>
</dbReference>
<sequence length="116" mass="13274">MVIDQMKLTNTERIEEIMDDAKSTISDRGKERDMPDGERTIPRCVTAFNAITGYTLSNEDGWLFMQVLKQCRSKQGKYKYDDFRDGIGYAALRAEEAQMAHENDVVIPEITFTEAV</sequence>
<comment type="caution">
    <text evidence="3">The sequence shown here is derived from an EMBL/GenBank/DDBJ whole genome shotgun (WGS) entry which is preliminary data.</text>
</comment>
<accession>A0A0F8YI80</accession>
<organism evidence="3">
    <name type="scientific">marine sediment metagenome</name>
    <dbReference type="NCBI Taxonomy" id="412755"/>
    <lineage>
        <taxon>unclassified sequences</taxon>
        <taxon>metagenomes</taxon>
        <taxon>ecological metagenomes</taxon>
    </lineage>
</organism>
<dbReference type="AlphaFoldDB" id="A0A0F8YI80"/>